<keyword evidence="4" id="KW-0963">Cytoplasm</keyword>
<evidence type="ECO:0000313" key="7">
    <source>
        <dbReference type="EMBL" id="TYB48283.1"/>
    </source>
</evidence>
<sequence>MTERKVKIESRVGLHARPAALFVQTAAKAPMEVTVAKHGGAPVNAKSILAVLGLDARHGEEVVLSAEGAGADELLDDLERLLATPEPEGA</sequence>
<keyword evidence="5" id="KW-0598">Phosphotransferase system</keyword>
<dbReference type="NCBIfam" id="TIGR01003">
    <property type="entry name" value="PTS_HPr_family"/>
    <property type="match status" value="1"/>
</dbReference>
<dbReference type="AlphaFoldDB" id="A0A5D0NUH4"/>
<dbReference type="InterPro" id="IPR000032">
    <property type="entry name" value="HPr-like"/>
</dbReference>
<protein>
    <recommendedName>
        <fullName evidence="3">Phosphocarrier protein HPr</fullName>
    </recommendedName>
</protein>
<dbReference type="PRINTS" id="PR00107">
    <property type="entry name" value="PHOSPHOCPHPR"/>
</dbReference>
<dbReference type="PROSITE" id="PS00369">
    <property type="entry name" value="PTS_HPR_HIS"/>
    <property type="match status" value="1"/>
</dbReference>
<evidence type="ECO:0000256" key="1">
    <source>
        <dbReference type="ARBA" id="ARBA00003681"/>
    </source>
</evidence>
<feature type="domain" description="HPr" evidence="6">
    <location>
        <begin position="1"/>
        <end position="89"/>
    </location>
</feature>
<dbReference type="InterPro" id="IPR001020">
    <property type="entry name" value="PTS_HPr_His_P_site"/>
</dbReference>
<reference evidence="7 8" key="1">
    <citation type="submission" date="2019-08" db="EMBL/GenBank/DDBJ databases">
        <title>Actinomadura sp. nov. CYP1-5 isolated from mountain soil.</title>
        <authorList>
            <person name="Songsumanus A."/>
            <person name="Kuncharoen N."/>
            <person name="Kudo T."/>
            <person name="Yuki M."/>
            <person name="Igarashi Y."/>
            <person name="Tanasupawat S."/>
        </authorList>
    </citation>
    <scope>NUCLEOTIDE SEQUENCE [LARGE SCALE GENOMIC DNA]</scope>
    <source>
        <strain evidence="7 8">JCM 14158</strain>
    </source>
</reference>
<comment type="caution">
    <text evidence="7">The sequence shown here is derived from an EMBL/GenBank/DDBJ whole genome shotgun (WGS) entry which is preliminary data.</text>
</comment>
<organism evidence="7 8">
    <name type="scientific">Actinomadura chibensis</name>
    <dbReference type="NCBI Taxonomy" id="392828"/>
    <lineage>
        <taxon>Bacteria</taxon>
        <taxon>Bacillati</taxon>
        <taxon>Actinomycetota</taxon>
        <taxon>Actinomycetes</taxon>
        <taxon>Streptosporangiales</taxon>
        <taxon>Thermomonosporaceae</taxon>
        <taxon>Actinomadura</taxon>
    </lineage>
</organism>
<dbReference type="EMBL" id="VSFG01000001">
    <property type="protein sequence ID" value="TYB48283.1"/>
    <property type="molecule type" value="Genomic_DNA"/>
</dbReference>
<gene>
    <name evidence="7" type="ORF">FXF69_03460</name>
</gene>
<keyword evidence="8" id="KW-1185">Reference proteome</keyword>
<accession>A0A5D0NUH4</accession>
<dbReference type="GO" id="GO:0009401">
    <property type="term" value="P:phosphoenolpyruvate-dependent sugar phosphotransferase system"/>
    <property type="evidence" value="ECO:0007669"/>
    <property type="project" value="UniProtKB-KW"/>
</dbReference>
<dbReference type="InterPro" id="IPR035895">
    <property type="entry name" value="HPr-like_sf"/>
</dbReference>
<dbReference type="STRING" id="1220554.GCA_001552135_07759"/>
<evidence type="ECO:0000313" key="8">
    <source>
        <dbReference type="Proteomes" id="UP000323380"/>
    </source>
</evidence>
<dbReference type="SUPFAM" id="SSF55594">
    <property type="entry name" value="HPr-like"/>
    <property type="match status" value="1"/>
</dbReference>
<name>A0A5D0NUH4_9ACTN</name>
<evidence type="ECO:0000256" key="4">
    <source>
        <dbReference type="ARBA" id="ARBA00022490"/>
    </source>
</evidence>
<dbReference type="RefSeq" id="WP_067904268.1">
    <property type="nucleotide sequence ID" value="NZ_VSFG01000001.1"/>
</dbReference>
<evidence type="ECO:0000259" key="6">
    <source>
        <dbReference type="PROSITE" id="PS51350"/>
    </source>
</evidence>
<dbReference type="PROSITE" id="PS51350">
    <property type="entry name" value="PTS_HPR_DOM"/>
    <property type="match status" value="1"/>
</dbReference>
<comment type="subcellular location">
    <subcellularLocation>
        <location evidence="2">Cytoplasm</location>
    </subcellularLocation>
</comment>
<evidence type="ECO:0000256" key="2">
    <source>
        <dbReference type="ARBA" id="ARBA00004496"/>
    </source>
</evidence>
<dbReference type="CDD" id="cd00367">
    <property type="entry name" value="PTS-HPr_like"/>
    <property type="match status" value="1"/>
</dbReference>
<proteinExistence type="predicted"/>
<dbReference type="PANTHER" id="PTHR33705:SF2">
    <property type="entry name" value="PHOSPHOCARRIER PROTEIN NPR"/>
    <property type="match status" value="1"/>
</dbReference>
<comment type="function">
    <text evidence="1">General (non sugar-specific) component of the phosphoenolpyruvate-dependent sugar phosphotransferase system (sugar PTS). This major carbohydrate active-transport system catalyzes the phosphorylation of incoming sugar substrates concomitantly with their translocation across the cell membrane. The phosphoryl group from phosphoenolpyruvate (PEP) is transferred to the phosphoryl carrier protein HPr by enzyme I. Phospho-HPr then transfers it to the PTS EIIA domain.</text>
</comment>
<dbReference type="PANTHER" id="PTHR33705">
    <property type="entry name" value="PHOSPHOCARRIER PROTEIN HPR"/>
    <property type="match status" value="1"/>
</dbReference>
<evidence type="ECO:0000256" key="3">
    <source>
        <dbReference type="ARBA" id="ARBA00020422"/>
    </source>
</evidence>
<dbReference type="Gene3D" id="3.30.1340.10">
    <property type="entry name" value="HPr-like"/>
    <property type="match status" value="1"/>
</dbReference>
<evidence type="ECO:0000256" key="5">
    <source>
        <dbReference type="ARBA" id="ARBA00022683"/>
    </source>
</evidence>
<dbReference type="Proteomes" id="UP000323380">
    <property type="component" value="Unassembled WGS sequence"/>
</dbReference>
<dbReference type="InterPro" id="IPR050399">
    <property type="entry name" value="HPr"/>
</dbReference>
<dbReference type="GO" id="GO:0005737">
    <property type="term" value="C:cytoplasm"/>
    <property type="evidence" value="ECO:0007669"/>
    <property type="project" value="UniProtKB-SubCell"/>
</dbReference>
<dbReference type="Pfam" id="PF00381">
    <property type="entry name" value="PTS-HPr"/>
    <property type="match status" value="1"/>
</dbReference>